<reference evidence="1 2" key="1">
    <citation type="submission" date="2020-02" db="EMBL/GenBank/DDBJ databases">
        <title>Draft genome sequence of Haematococcus lacustris strain NIES-144.</title>
        <authorList>
            <person name="Morimoto D."/>
            <person name="Nakagawa S."/>
            <person name="Yoshida T."/>
            <person name="Sawayama S."/>
        </authorList>
    </citation>
    <scope>NUCLEOTIDE SEQUENCE [LARGE SCALE GENOMIC DNA]</scope>
    <source>
        <strain evidence="1 2">NIES-144</strain>
    </source>
</reference>
<sequence length="164" mass="18375">MSLHRQAAMIEKRLPGTTNFGPSPRLNLAASPSTPLALARTGKAGRRARLGQRLVRRARPGWRPGWLLCPGQGRGRWARLGQRLGSQDRQGWRLGWQTCRGGRRLVIHGQPAKAGCLLWPRQQNRWLQEYASLNAPRQMMRYAATASSGRRTTTVFSAPCDVVR</sequence>
<comment type="caution">
    <text evidence="1">The sequence shown here is derived from an EMBL/GenBank/DDBJ whole genome shotgun (WGS) entry which is preliminary data.</text>
</comment>
<evidence type="ECO:0000313" key="1">
    <source>
        <dbReference type="EMBL" id="GFH19414.1"/>
    </source>
</evidence>
<evidence type="ECO:0000313" key="2">
    <source>
        <dbReference type="Proteomes" id="UP000485058"/>
    </source>
</evidence>
<gene>
    <name evidence="1" type="ORF">HaLaN_16358</name>
</gene>
<organism evidence="1 2">
    <name type="scientific">Haematococcus lacustris</name>
    <name type="common">Green alga</name>
    <name type="synonym">Haematococcus pluvialis</name>
    <dbReference type="NCBI Taxonomy" id="44745"/>
    <lineage>
        <taxon>Eukaryota</taxon>
        <taxon>Viridiplantae</taxon>
        <taxon>Chlorophyta</taxon>
        <taxon>core chlorophytes</taxon>
        <taxon>Chlorophyceae</taxon>
        <taxon>CS clade</taxon>
        <taxon>Chlamydomonadales</taxon>
        <taxon>Haematococcaceae</taxon>
        <taxon>Haematococcus</taxon>
    </lineage>
</organism>
<name>A0A699ZKT6_HAELA</name>
<accession>A0A699ZKT6</accession>
<dbReference type="AlphaFoldDB" id="A0A699ZKT6"/>
<protein>
    <submittedName>
        <fullName evidence="1">Uncharacterized protein</fullName>
    </submittedName>
</protein>
<dbReference type="Proteomes" id="UP000485058">
    <property type="component" value="Unassembled WGS sequence"/>
</dbReference>
<keyword evidence="2" id="KW-1185">Reference proteome</keyword>
<dbReference type="EMBL" id="BLLF01001459">
    <property type="protein sequence ID" value="GFH19414.1"/>
    <property type="molecule type" value="Genomic_DNA"/>
</dbReference>
<proteinExistence type="predicted"/>